<keyword evidence="4 9" id="KW-0812">Transmembrane</keyword>
<evidence type="ECO:0000313" key="10">
    <source>
        <dbReference type="EMBL" id="SNR54902.1"/>
    </source>
</evidence>
<dbReference type="RefSeq" id="WP_089377965.1">
    <property type="nucleotide sequence ID" value="NZ_FZNX01000002.1"/>
</dbReference>
<keyword evidence="2 9" id="KW-0813">Transport</keyword>
<dbReference type="Pfam" id="PF01741">
    <property type="entry name" value="MscL"/>
    <property type="match status" value="1"/>
</dbReference>
<comment type="subcellular location">
    <subcellularLocation>
        <location evidence="9">Cell membrane</location>
        <topology evidence="9">Multi-pass membrane protein</topology>
    </subcellularLocation>
    <subcellularLocation>
        <location evidence="1">Membrane</location>
        <topology evidence="1">Multi-pass membrane protein</topology>
    </subcellularLocation>
</comment>
<evidence type="ECO:0000256" key="1">
    <source>
        <dbReference type="ARBA" id="ARBA00004141"/>
    </source>
</evidence>
<dbReference type="SUPFAM" id="SSF81330">
    <property type="entry name" value="Gated mechanosensitive channel"/>
    <property type="match status" value="1"/>
</dbReference>
<keyword evidence="5 9" id="KW-1133">Transmembrane helix</keyword>
<dbReference type="HAMAP" id="MF_00115">
    <property type="entry name" value="MscL"/>
    <property type="match status" value="1"/>
</dbReference>
<keyword evidence="7 9" id="KW-0472">Membrane</keyword>
<dbReference type="EMBL" id="FZNX01000002">
    <property type="protein sequence ID" value="SNR54902.1"/>
    <property type="molecule type" value="Genomic_DNA"/>
</dbReference>
<evidence type="ECO:0000256" key="6">
    <source>
        <dbReference type="ARBA" id="ARBA00023065"/>
    </source>
</evidence>
<name>A0A238X8F3_9FLAO</name>
<dbReference type="PANTHER" id="PTHR30266">
    <property type="entry name" value="MECHANOSENSITIVE CHANNEL MSCL"/>
    <property type="match status" value="1"/>
</dbReference>
<keyword evidence="3 9" id="KW-1003">Cell membrane</keyword>
<keyword evidence="6 9" id="KW-0406">Ion transport</keyword>
<dbReference type="GO" id="GO:0008381">
    <property type="term" value="F:mechanosensitive monoatomic ion channel activity"/>
    <property type="evidence" value="ECO:0007669"/>
    <property type="project" value="UniProtKB-UniRule"/>
</dbReference>
<protein>
    <recommendedName>
        <fullName evidence="9">Large-conductance mechanosensitive channel</fullName>
    </recommendedName>
</protein>
<evidence type="ECO:0000256" key="5">
    <source>
        <dbReference type="ARBA" id="ARBA00022989"/>
    </source>
</evidence>
<dbReference type="Proteomes" id="UP000198412">
    <property type="component" value="Unassembled WGS sequence"/>
</dbReference>
<comment type="function">
    <text evidence="9">Channel that opens in response to stretch forces in the membrane lipid bilayer. May participate in the regulation of osmotic pressure changes within the cell.</text>
</comment>
<organism evidence="10 11">
    <name type="scientific">Lutibacter flavus</name>
    <dbReference type="NCBI Taxonomy" id="691689"/>
    <lineage>
        <taxon>Bacteria</taxon>
        <taxon>Pseudomonadati</taxon>
        <taxon>Bacteroidota</taxon>
        <taxon>Flavobacteriia</taxon>
        <taxon>Flavobacteriales</taxon>
        <taxon>Flavobacteriaceae</taxon>
        <taxon>Lutibacter</taxon>
    </lineage>
</organism>
<evidence type="ECO:0000256" key="2">
    <source>
        <dbReference type="ARBA" id="ARBA00022448"/>
    </source>
</evidence>
<gene>
    <name evidence="9" type="primary">mscL</name>
    <name evidence="10" type="ORF">SAMN04488111_1660</name>
</gene>
<evidence type="ECO:0000313" key="11">
    <source>
        <dbReference type="Proteomes" id="UP000198412"/>
    </source>
</evidence>
<keyword evidence="11" id="KW-1185">Reference proteome</keyword>
<evidence type="ECO:0000256" key="9">
    <source>
        <dbReference type="HAMAP-Rule" id="MF_00115"/>
    </source>
</evidence>
<comment type="subunit">
    <text evidence="9">Homopentamer.</text>
</comment>
<evidence type="ECO:0000256" key="3">
    <source>
        <dbReference type="ARBA" id="ARBA00022475"/>
    </source>
</evidence>
<dbReference type="Gene3D" id="1.10.1200.120">
    <property type="entry name" value="Large-conductance mechanosensitive channel, MscL, domain 1"/>
    <property type="match status" value="1"/>
</dbReference>
<dbReference type="InterPro" id="IPR001185">
    <property type="entry name" value="MS_channel"/>
</dbReference>
<dbReference type="PRINTS" id="PR01264">
    <property type="entry name" value="MECHCHANNEL"/>
</dbReference>
<dbReference type="NCBIfam" id="TIGR00220">
    <property type="entry name" value="mscL"/>
    <property type="match status" value="1"/>
</dbReference>
<dbReference type="AlphaFoldDB" id="A0A238X8F3"/>
<evidence type="ECO:0000256" key="8">
    <source>
        <dbReference type="ARBA" id="ARBA00023303"/>
    </source>
</evidence>
<feature type="transmembrane region" description="Helical" evidence="9">
    <location>
        <begin position="12"/>
        <end position="35"/>
    </location>
</feature>
<feature type="transmembrane region" description="Helical" evidence="9">
    <location>
        <begin position="77"/>
        <end position="101"/>
    </location>
</feature>
<keyword evidence="8 9" id="KW-0407">Ion channel</keyword>
<evidence type="ECO:0000256" key="4">
    <source>
        <dbReference type="ARBA" id="ARBA00022692"/>
    </source>
</evidence>
<sequence>MLKEFKNFIMTGNVIDFAVAVIMAGALGGVIKGFVDNIAMPFVGYFAGGIDFADLHYAMDGSDYETVAAAKEAGGAVIAYGAWINTIINLLIVGFVMFIIVKAYNKTKKPVEAPAPAGPSDNDLLGEIRDLLKKK</sequence>
<dbReference type="InterPro" id="IPR037673">
    <property type="entry name" value="MSC/AndL"/>
</dbReference>
<dbReference type="GO" id="GO:0005886">
    <property type="term" value="C:plasma membrane"/>
    <property type="evidence" value="ECO:0007669"/>
    <property type="project" value="UniProtKB-SubCell"/>
</dbReference>
<proteinExistence type="inferred from homology"/>
<dbReference type="InterPro" id="IPR036019">
    <property type="entry name" value="MscL_channel"/>
</dbReference>
<evidence type="ECO:0000256" key="7">
    <source>
        <dbReference type="ARBA" id="ARBA00023136"/>
    </source>
</evidence>
<accession>A0A238X8F3</accession>
<reference evidence="11" key="1">
    <citation type="submission" date="2017-06" db="EMBL/GenBank/DDBJ databases">
        <authorList>
            <person name="Varghese N."/>
            <person name="Submissions S."/>
        </authorList>
    </citation>
    <scope>NUCLEOTIDE SEQUENCE [LARGE SCALE GENOMIC DNA]</scope>
    <source>
        <strain evidence="11">DSM 27993</strain>
    </source>
</reference>
<dbReference type="OrthoDB" id="9810350at2"/>
<dbReference type="PANTHER" id="PTHR30266:SF2">
    <property type="entry name" value="LARGE-CONDUCTANCE MECHANOSENSITIVE CHANNEL"/>
    <property type="match status" value="1"/>
</dbReference>
<comment type="similarity">
    <text evidence="9">Belongs to the MscL family.</text>
</comment>